<dbReference type="Gene3D" id="1.10.10.10">
    <property type="entry name" value="Winged helix-like DNA-binding domain superfamily/Winged helix DNA-binding domain"/>
    <property type="match status" value="1"/>
</dbReference>
<dbReference type="InterPro" id="IPR029016">
    <property type="entry name" value="GAF-like_dom_sf"/>
</dbReference>
<gene>
    <name evidence="6" type="ordered locus">MODMU_2870</name>
</gene>
<dbReference type="InterPro" id="IPR050707">
    <property type="entry name" value="HTH_MetabolicPath_Reg"/>
</dbReference>
<reference evidence="6 7" key="1">
    <citation type="journal article" date="2012" name="J. Bacteriol.">
        <title>Genome Sequence of Radiation-Resistant Modestobacter marinus Strain BC501, a Representative Actinobacterium That Thrives on Calcareous Stone Surfaces.</title>
        <authorList>
            <person name="Normand P."/>
            <person name="Gury J."/>
            <person name="Pujic P."/>
            <person name="Chouaia B."/>
            <person name="Crotti E."/>
            <person name="Brusetti L."/>
            <person name="Daffonchio D."/>
            <person name="Vacherie B."/>
            <person name="Barbe V."/>
            <person name="Medigue C."/>
            <person name="Calteau A."/>
            <person name="Ghodhbane-Gtari F."/>
            <person name="Essoussi I."/>
            <person name="Nouioui I."/>
            <person name="Abbassi-Ghozzi I."/>
            <person name="Gtari M."/>
        </authorList>
    </citation>
    <scope>NUCLEOTIDE SEQUENCE [LARGE SCALE GENOMIC DNA]</scope>
    <source>
        <strain evidence="7">BC 501</strain>
    </source>
</reference>
<dbReference type="PATRIC" id="fig|477641.3.peg.2725"/>
<dbReference type="eggNOG" id="COG1414">
    <property type="taxonomic scope" value="Bacteria"/>
</dbReference>
<organism evidence="6 7">
    <name type="scientific">Modestobacter italicus (strain DSM 44449 / CECT 9708 / BC 501)</name>
    <dbReference type="NCBI Taxonomy" id="2732864"/>
    <lineage>
        <taxon>Bacteria</taxon>
        <taxon>Bacillati</taxon>
        <taxon>Actinomycetota</taxon>
        <taxon>Actinomycetes</taxon>
        <taxon>Geodermatophilales</taxon>
        <taxon>Geodermatophilaceae</taxon>
        <taxon>Modestobacter</taxon>
    </lineage>
</organism>
<dbReference type="SMART" id="SM00346">
    <property type="entry name" value="HTH_ICLR"/>
    <property type="match status" value="1"/>
</dbReference>
<evidence type="ECO:0000256" key="3">
    <source>
        <dbReference type="ARBA" id="ARBA00023163"/>
    </source>
</evidence>
<evidence type="ECO:0000256" key="1">
    <source>
        <dbReference type="ARBA" id="ARBA00023015"/>
    </source>
</evidence>
<dbReference type="GO" id="GO:0003677">
    <property type="term" value="F:DNA binding"/>
    <property type="evidence" value="ECO:0007669"/>
    <property type="project" value="UniProtKB-KW"/>
</dbReference>
<dbReference type="PANTHER" id="PTHR30136:SF24">
    <property type="entry name" value="HTH-TYPE TRANSCRIPTIONAL REPRESSOR ALLR"/>
    <property type="match status" value="1"/>
</dbReference>
<dbReference type="InterPro" id="IPR036388">
    <property type="entry name" value="WH-like_DNA-bd_sf"/>
</dbReference>
<feature type="domain" description="HTH iclR-type" evidence="4">
    <location>
        <begin position="10"/>
        <end position="70"/>
    </location>
</feature>
<dbReference type="Pfam" id="PF09339">
    <property type="entry name" value="HTH_IclR"/>
    <property type="match status" value="1"/>
</dbReference>
<feature type="domain" description="IclR-ED" evidence="5">
    <location>
        <begin position="71"/>
        <end position="259"/>
    </location>
</feature>
<dbReference type="InterPro" id="IPR036390">
    <property type="entry name" value="WH_DNA-bd_sf"/>
</dbReference>
<dbReference type="PANTHER" id="PTHR30136">
    <property type="entry name" value="HELIX-TURN-HELIX TRANSCRIPTIONAL REGULATOR, ICLR FAMILY"/>
    <property type="match status" value="1"/>
</dbReference>
<evidence type="ECO:0000313" key="6">
    <source>
        <dbReference type="EMBL" id="CCH88299.1"/>
    </source>
</evidence>
<sequence length="265" mass="28034">MSGRAIEAGRSVLSRAVAVLGAFDEAHRELTATQVAERAALPLSTTHRLLGELVDHQVLVRRADHYGIGSRLWSWGLLAPVQTGLRDVAAPFLQDVHVATRAIVHLVVRSGTSALYLDRVSGHVSLPVVSRAGSRLPLHATGAGKVLLAHAPADVRDRVLADLPRVTPYTVTHAGRLREQLRRVRELGHATTAEEMVLGMSSVAVPVVRGPDPDGRDDGDSPEVVAALGVVVPAAGRHRQGLVAVLQVAARGIGRQLDSPGPGSR</sequence>
<evidence type="ECO:0000259" key="5">
    <source>
        <dbReference type="PROSITE" id="PS51078"/>
    </source>
</evidence>
<keyword evidence="3" id="KW-0804">Transcription</keyword>
<dbReference type="KEGG" id="mmar:MODMU_2870"/>
<keyword evidence="7" id="KW-1185">Reference proteome</keyword>
<dbReference type="Proteomes" id="UP000006461">
    <property type="component" value="Chromosome"/>
</dbReference>
<dbReference type="PROSITE" id="PS51077">
    <property type="entry name" value="HTH_ICLR"/>
    <property type="match status" value="1"/>
</dbReference>
<dbReference type="SUPFAM" id="SSF55781">
    <property type="entry name" value="GAF domain-like"/>
    <property type="match status" value="1"/>
</dbReference>
<keyword evidence="2" id="KW-0238">DNA-binding</keyword>
<dbReference type="SUPFAM" id="SSF46785">
    <property type="entry name" value="Winged helix' DNA-binding domain"/>
    <property type="match status" value="1"/>
</dbReference>
<dbReference type="GO" id="GO:0003700">
    <property type="term" value="F:DNA-binding transcription factor activity"/>
    <property type="evidence" value="ECO:0007669"/>
    <property type="project" value="TreeGrafter"/>
</dbReference>
<dbReference type="InterPro" id="IPR014757">
    <property type="entry name" value="Tscrpt_reg_IclR_C"/>
</dbReference>
<dbReference type="Pfam" id="PF01614">
    <property type="entry name" value="IclR_C"/>
    <property type="match status" value="1"/>
</dbReference>
<dbReference type="InterPro" id="IPR005471">
    <property type="entry name" value="Tscrpt_reg_IclR_N"/>
</dbReference>
<dbReference type="GO" id="GO:0045892">
    <property type="term" value="P:negative regulation of DNA-templated transcription"/>
    <property type="evidence" value="ECO:0007669"/>
    <property type="project" value="TreeGrafter"/>
</dbReference>
<dbReference type="EMBL" id="FO203431">
    <property type="protein sequence ID" value="CCH88299.1"/>
    <property type="molecule type" value="Genomic_DNA"/>
</dbReference>
<name>I4EY36_MODI5</name>
<dbReference type="PROSITE" id="PS51078">
    <property type="entry name" value="ICLR_ED"/>
    <property type="match status" value="1"/>
</dbReference>
<dbReference type="AlphaFoldDB" id="I4EY36"/>
<proteinExistence type="predicted"/>
<dbReference type="Gene3D" id="3.30.450.40">
    <property type="match status" value="1"/>
</dbReference>
<evidence type="ECO:0000259" key="4">
    <source>
        <dbReference type="PROSITE" id="PS51077"/>
    </source>
</evidence>
<keyword evidence="1" id="KW-0805">Transcription regulation</keyword>
<evidence type="ECO:0000313" key="7">
    <source>
        <dbReference type="Proteomes" id="UP000006461"/>
    </source>
</evidence>
<dbReference type="STRING" id="477641.MODMU_2870"/>
<protein>
    <submittedName>
        <fullName evidence="6">Transcriptional regulator, IclR family</fullName>
    </submittedName>
</protein>
<accession>I4EY36</accession>
<dbReference type="OMA" id="HLMNIEV"/>
<evidence type="ECO:0000256" key="2">
    <source>
        <dbReference type="ARBA" id="ARBA00023125"/>
    </source>
</evidence>
<dbReference type="HOGENOM" id="CLU_062618_7_0_11"/>